<dbReference type="AlphaFoldDB" id="A0A0F9JK16"/>
<sequence>MYNQVEDSGKGDPMFYELTDDEIRLHDEKNQDYRSTSNPVANFDRVAAWMALYPDMDWARPEMVAVLYAQKQIDSAMSLMERGVEGGVETIDTRARDVHIYWKLFRVIRRKHKNVVEVQSRAGPIRMVSGESYYKWVESSWVLVPEKPRTLWQRFLGRIGL</sequence>
<proteinExistence type="predicted"/>
<accession>A0A0F9JK16</accession>
<dbReference type="EMBL" id="LAZR01009856">
    <property type="protein sequence ID" value="KKM70214.1"/>
    <property type="molecule type" value="Genomic_DNA"/>
</dbReference>
<gene>
    <name evidence="1" type="ORF">LCGC14_1442980</name>
</gene>
<protein>
    <submittedName>
        <fullName evidence="1">Uncharacterized protein</fullName>
    </submittedName>
</protein>
<name>A0A0F9JK16_9ZZZZ</name>
<organism evidence="1">
    <name type="scientific">marine sediment metagenome</name>
    <dbReference type="NCBI Taxonomy" id="412755"/>
    <lineage>
        <taxon>unclassified sequences</taxon>
        <taxon>metagenomes</taxon>
        <taxon>ecological metagenomes</taxon>
    </lineage>
</organism>
<reference evidence="1" key="1">
    <citation type="journal article" date="2015" name="Nature">
        <title>Complex archaea that bridge the gap between prokaryotes and eukaryotes.</title>
        <authorList>
            <person name="Spang A."/>
            <person name="Saw J.H."/>
            <person name="Jorgensen S.L."/>
            <person name="Zaremba-Niedzwiedzka K."/>
            <person name="Martijn J."/>
            <person name="Lind A.E."/>
            <person name="van Eijk R."/>
            <person name="Schleper C."/>
            <person name="Guy L."/>
            <person name="Ettema T.J."/>
        </authorList>
    </citation>
    <scope>NUCLEOTIDE SEQUENCE</scope>
</reference>
<comment type="caution">
    <text evidence="1">The sequence shown here is derived from an EMBL/GenBank/DDBJ whole genome shotgun (WGS) entry which is preliminary data.</text>
</comment>
<evidence type="ECO:0000313" key="1">
    <source>
        <dbReference type="EMBL" id="KKM70214.1"/>
    </source>
</evidence>